<sequence length="441" mass="51898">MERPMNYKEVTAICEFDYLPDGLEAKYDRYLPDGEPYLIPRDFLNEIFERYQTPEETRQWIEQGILAIEEDAVLFHFTKFLVEDLCSARNRCDEAHYTNMTPACMKEYGELYSFLLLLTCVVPSMKMLEKRSVPLTYYEEIPHQPLKLQMEKLALQGDAKVHDFPWVMNFYTCSIFLLDRFYFIPYRFEDSFTMFRHRDTQEVLALRHPGEDFRSDGQRNGINDVYDPQGRFTSEWQENAEFIIANRINPMGFVERETTPILKKDWDTVLQKGGTLLALHIPSGPGYTPDRLRNSMAMAIEFYDRYFPELPIRGFWSSSWLYDTRLSLVLDNKKSNIVHVQRQFYNYPTDEGDGMLRYEVFGDRNADPALNTDEYPSTLQRAAAEYMRTGARFNTLSMIVLKEDISRIGSMPYITDADMELFRRTVDSHLQRSEEDGEIFA</sequence>
<organism evidence="3 4">
    <name type="scientific">Paenibacillus lautus</name>
    <name type="common">Bacillus lautus</name>
    <dbReference type="NCBI Taxonomy" id="1401"/>
    <lineage>
        <taxon>Bacteria</taxon>
        <taxon>Bacillati</taxon>
        <taxon>Bacillota</taxon>
        <taxon>Bacilli</taxon>
        <taxon>Bacillales</taxon>
        <taxon>Paenibacillaceae</taxon>
        <taxon>Paenibacillus</taxon>
    </lineage>
</organism>
<dbReference type="Pfam" id="PF18082">
    <property type="entry name" value="NAT_N"/>
    <property type="match status" value="1"/>
</dbReference>
<evidence type="ECO:0000313" key="4">
    <source>
        <dbReference type="Proteomes" id="UP000266552"/>
    </source>
</evidence>
<dbReference type="RefSeq" id="WP_119848473.1">
    <property type="nucleotide sequence ID" value="NZ_CP032412.1"/>
</dbReference>
<evidence type="ECO:0000313" key="3">
    <source>
        <dbReference type="EMBL" id="AYB44586.1"/>
    </source>
</evidence>
<dbReference type="InterPro" id="IPR041644">
    <property type="entry name" value="GNAT_C"/>
</dbReference>
<accession>A0A385TLW3</accession>
<dbReference type="KEGG" id="plw:D5F53_15470"/>
<dbReference type="InterPro" id="IPR041273">
    <property type="entry name" value="NAT_N"/>
</dbReference>
<name>A0A385TLW3_PAELA</name>
<dbReference type="AlphaFoldDB" id="A0A385TLW3"/>
<dbReference type="EMBL" id="CP032412">
    <property type="protein sequence ID" value="AYB44586.1"/>
    <property type="molecule type" value="Genomic_DNA"/>
</dbReference>
<dbReference type="Proteomes" id="UP000266552">
    <property type="component" value="Chromosome"/>
</dbReference>
<keyword evidence="4" id="KW-1185">Reference proteome</keyword>
<dbReference type="Pfam" id="PF18164">
    <property type="entry name" value="GNAT_C"/>
    <property type="match status" value="1"/>
</dbReference>
<protein>
    <submittedName>
        <fullName evidence="3">Uncharacterized protein</fullName>
    </submittedName>
</protein>
<gene>
    <name evidence="3" type="ORF">D5F53_15470</name>
</gene>
<feature type="domain" description="GNAT-like C-terminal" evidence="2">
    <location>
        <begin position="261"/>
        <end position="394"/>
    </location>
</feature>
<evidence type="ECO:0000259" key="2">
    <source>
        <dbReference type="Pfam" id="PF18164"/>
    </source>
</evidence>
<dbReference type="Gene3D" id="3.40.630.120">
    <property type="match status" value="1"/>
</dbReference>
<reference evidence="3 4" key="1">
    <citation type="submission" date="2018-09" db="EMBL/GenBank/DDBJ databases">
        <title>Genome Sequence of Paenibacillus lautus Strain E7593-69, Azo Dye-Degrading Bacteria, Isolated from Commercial Tattoo Inks.</title>
        <authorList>
            <person name="Nho S.W."/>
            <person name="Kim S.-J."/>
            <person name="Kweon O."/>
            <person name="Cerniglia C.E."/>
        </authorList>
    </citation>
    <scope>NUCLEOTIDE SEQUENCE [LARGE SCALE GENOMIC DNA]</scope>
    <source>
        <strain evidence="3 4">E7593-69</strain>
    </source>
</reference>
<proteinExistence type="predicted"/>
<evidence type="ECO:0000259" key="1">
    <source>
        <dbReference type="Pfam" id="PF18082"/>
    </source>
</evidence>
<feature type="domain" description="N-acyltransferase N-terminal" evidence="1">
    <location>
        <begin position="42"/>
        <end position="173"/>
    </location>
</feature>